<reference evidence="19 20" key="1">
    <citation type="submission" date="2018-06" db="EMBL/GenBank/DDBJ databases">
        <authorList>
            <consortium name="Pathogen Informatics"/>
            <person name="Doyle S."/>
        </authorList>
    </citation>
    <scope>NUCLEOTIDE SEQUENCE [LARGE SCALE GENOMIC DNA]</scope>
    <source>
        <strain evidence="20">NCTC 11048</strain>
    </source>
</reference>
<feature type="binding site" evidence="16">
    <location>
        <position position="203"/>
    </location>
    <ligand>
        <name>substrate</name>
    </ligand>
</feature>
<feature type="binding site" evidence="16">
    <location>
        <position position="200"/>
    </location>
    <ligand>
        <name>substrate</name>
    </ligand>
</feature>
<organism evidence="19 20">
    <name type="scientific">Staphylococcus intermedius NCTC 11048</name>
    <dbReference type="NCBI Taxonomy" id="1141106"/>
    <lineage>
        <taxon>Bacteria</taxon>
        <taxon>Bacillati</taxon>
        <taxon>Bacillota</taxon>
        <taxon>Bacilli</taxon>
        <taxon>Bacillales</taxon>
        <taxon>Staphylococcaceae</taxon>
        <taxon>Staphylococcus</taxon>
        <taxon>Staphylococcus intermedius group</taxon>
    </lineage>
</organism>
<dbReference type="InterPro" id="IPR016193">
    <property type="entry name" value="Cytidine_deaminase-like"/>
</dbReference>
<feature type="binding site" evidence="17">
    <location>
        <position position="83"/>
    </location>
    <ligand>
        <name>Zn(2+)</name>
        <dbReference type="ChEBI" id="CHEBI:29105"/>
        <note>catalytic</note>
    </ligand>
</feature>
<comment type="similarity">
    <text evidence="5 14">In the C-terminal section; belongs to the HTP reductase family.</text>
</comment>
<keyword evidence="11" id="KW-0511">Multifunctional enzyme</keyword>
<keyword evidence="20" id="KW-1185">Reference proteome</keyword>
<comment type="similarity">
    <text evidence="4 14">In the N-terminal section; belongs to the cytidine and deoxycytidylate deaminase family.</text>
</comment>
<evidence type="ECO:0000256" key="15">
    <source>
        <dbReference type="PIRSR" id="PIRSR006769-1"/>
    </source>
</evidence>
<name>A0A380G7J6_STAIN</name>
<keyword evidence="9 14" id="KW-0521">NADP</keyword>
<comment type="pathway">
    <text evidence="2 14">Cofactor biosynthesis; riboflavin biosynthesis; 5-amino-6-(D-ribitylamino)uracil from GTP: step 2/4.</text>
</comment>
<sequence length="348" mass="38754">MNHYLEYAIQLAEMTEGQTGTNPAVGAVIVKDGRIIGFGAHLKKGERHAEIQAIDMAGSEQVKGATIYVSLEPCSHYGSTPPCAQRIIDTGIAKVVYAAKDTTLQETGHDMMAQHGIEVAYRPHPRAQQLYADFYNSKEEAVPIVTVKVSASLDGKQATDHFESQWITSKAVKADVFQLRHTHDAILTGNGTLTHDNPSLTTRIEDGHHPAKVILSRSGKINWDAQLFQDRVTPIYIYTENQALSTSMDHVEIIYQTNIQIEAVLKDLYQKGYGRVLVEAGPNVTSQFLASRFVTHFILYLAPKIIGGQGVNQFYQTEFVTPLNQLPQFEIVHTDILDTDIKLHMQRK</sequence>
<evidence type="ECO:0000259" key="18">
    <source>
        <dbReference type="PROSITE" id="PS51747"/>
    </source>
</evidence>
<dbReference type="RefSeq" id="WP_019168383.1">
    <property type="nucleotide sequence ID" value="NZ_CAIB01000144.1"/>
</dbReference>
<dbReference type="UniPathway" id="UPA00275">
    <property type="reaction ID" value="UER00401"/>
</dbReference>
<feature type="binding site" evidence="16">
    <location>
        <position position="164"/>
    </location>
    <ligand>
        <name>substrate</name>
    </ligand>
</feature>
<comment type="function">
    <text evidence="1 14">Converts 2,5-diamino-6-(ribosylamino)-4(3h)-pyrimidinone 5'-phosphate into 5-amino-6-(ribosylamino)-2,4(1h,3h)-pyrimidinedione 5'-phosphate.</text>
</comment>
<dbReference type="InterPro" id="IPR004794">
    <property type="entry name" value="Eubact_RibD"/>
</dbReference>
<dbReference type="Proteomes" id="UP000255549">
    <property type="component" value="Unassembled WGS sequence"/>
</dbReference>
<dbReference type="EMBL" id="UHDP01000003">
    <property type="protein sequence ID" value="SUM46416.1"/>
    <property type="molecule type" value="Genomic_DNA"/>
</dbReference>
<feature type="active site" description="Proton donor" evidence="15">
    <location>
        <position position="50"/>
    </location>
</feature>
<dbReference type="SUPFAM" id="SSF53927">
    <property type="entry name" value="Cytidine deaminase-like"/>
    <property type="match status" value="1"/>
</dbReference>
<evidence type="ECO:0000256" key="1">
    <source>
        <dbReference type="ARBA" id="ARBA00002151"/>
    </source>
</evidence>
<keyword evidence="14 19" id="KW-0378">Hydrolase</keyword>
<dbReference type="Gene3D" id="3.40.140.10">
    <property type="entry name" value="Cytidine Deaminase, domain 2"/>
    <property type="match status" value="1"/>
</dbReference>
<feature type="binding site" evidence="17">
    <location>
        <position position="48"/>
    </location>
    <ligand>
        <name>Zn(2+)</name>
        <dbReference type="ChEBI" id="CHEBI:29105"/>
        <note>catalytic</note>
    </ligand>
</feature>
<gene>
    <name evidence="19" type="primary">ribD</name>
    <name evidence="19" type="ORF">NCTC11048_01466</name>
</gene>
<dbReference type="GO" id="GO:0008835">
    <property type="term" value="F:diaminohydroxyphosphoribosylaminopyrimidine deaminase activity"/>
    <property type="evidence" value="ECO:0007669"/>
    <property type="project" value="UniProtKB-EC"/>
</dbReference>
<accession>A0A380G7J6</accession>
<dbReference type="InterPro" id="IPR016192">
    <property type="entry name" value="APOBEC/CMP_deaminase_Zn-bd"/>
</dbReference>
<dbReference type="InterPro" id="IPR002125">
    <property type="entry name" value="CMP_dCMP_dom"/>
</dbReference>
<evidence type="ECO:0000256" key="9">
    <source>
        <dbReference type="ARBA" id="ARBA00022857"/>
    </source>
</evidence>
<dbReference type="InterPro" id="IPR002734">
    <property type="entry name" value="RibDG_C"/>
</dbReference>
<dbReference type="InterPro" id="IPR024072">
    <property type="entry name" value="DHFR-like_dom_sf"/>
</dbReference>
<dbReference type="Pfam" id="PF00383">
    <property type="entry name" value="dCMP_cyt_deam_1"/>
    <property type="match status" value="1"/>
</dbReference>
<dbReference type="Pfam" id="PF01872">
    <property type="entry name" value="RibD_C"/>
    <property type="match status" value="1"/>
</dbReference>
<protein>
    <recommendedName>
        <fullName evidence="14">Riboflavin biosynthesis protein RibD</fullName>
    </recommendedName>
    <domain>
        <recommendedName>
            <fullName evidence="14">Diaminohydroxyphosphoribosylaminopyrimidine deaminase</fullName>
            <shortName evidence="14">DRAP deaminase</shortName>
            <ecNumber evidence="14">3.5.4.26</ecNumber>
        </recommendedName>
        <alternativeName>
            <fullName evidence="14">Riboflavin-specific deaminase</fullName>
        </alternativeName>
    </domain>
    <domain>
        <recommendedName>
            <fullName evidence="14">5-amino-6-(5-phosphoribosylamino)uracil reductase</fullName>
            <ecNumber evidence="14">1.1.1.193</ecNumber>
        </recommendedName>
        <alternativeName>
            <fullName evidence="14">HTP reductase</fullName>
        </alternativeName>
    </domain>
</protein>
<keyword evidence="7 14" id="KW-0479">Metal-binding</keyword>
<dbReference type="EC" id="1.1.1.193" evidence="14"/>
<dbReference type="PROSITE" id="PS00903">
    <property type="entry name" value="CYT_DCMP_DEAMINASES_1"/>
    <property type="match status" value="1"/>
</dbReference>
<comment type="catalytic activity">
    <reaction evidence="12 14">
        <text>5-amino-6-(5-phospho-D-ribitylamino)uracil + NADP(+) = 5-amino-6-(5-phospho-D-ribosylamino)uracil + NADPH + H(+)</text>
        <dbReference type="Rhea" id="RHEA:17845"/>
        <dbReference type="ChEBI" id="CHEBI:15378"/>
        <dbReference type="ChEBI" id="CHEBI:57783"/>
        <dbReference type="ChEBI" id="CHEBI:58349"/>
        <dbReference type="ChEBI" id="CHEBI:58421"/>
        <dbReference type="ChEBI" id="CHEBI:58453"/>
        <dbReference type="EC" id="1.1.1.193"/>
    </reaction>
</comment>
<comment type="cofactor">
    <cofactor evidence="14 17">
        <name>Zn(2+)</name>
        <dbReference type="ChEBI" id="CHEBI:29105"/>
    </cofactor>
    <text evidence="14 17">Binds 1 zinc ion.</text>
</comment>
<evidence type="ECO:0000256" key="3">
    <source>
        <dbReference type="ARBA" id="ARBA00004910"/>
    </source>
</evidence>
<evidence type="ECO:0000256" key="16">
    <source>
        <dbReference type="PIRSR" id="PIRSR006769-2"/>
    </source>
</evidence>
<keyword evidence="8 14" id="KW-0862">Zinc</keyword>
<dbReference type="AlphaFoldDB" id="A0A380G7J6"/>
<feature type="binding site" evidence="16">
    <location>
        <position position="166"/>
    </location>
    <ligand>
        <name>NADP(+)</name>
        <dbReference type="ChEBI" id="CHEBI:58349"/>
    </ligand>
</feature>
<evidence type="ECO:0000256" key="4">
    <source>
        <dbReference type="ARBA" id="ARBA00005259"/>
    </source>
</evidence>
<dbReference type="STRING" id="1141106.GCA_000308095_01399"/>
<evidence type="ECO:0000256" key="13">
    <source>
        <dbReference type="ARBA" id="ARBA00049886"/>
    </source>
</evidence>
<feature type="domain" description="CMP/dCMP-type deaminase" evidence="18">
    <location>
        <begin position="1"/>
        <end position="120"/>
    </location>
</feature>
<feature type="binding site" evidence="16">
    <location>
        <position position="279"/>
    </location>
    <ligand>
        <name>substrate</name>
    </ligand>
</feature>
<feature type="binding site" evidence="17">
    <location>
        <position position="74"/>
    </location>
    <ligand>
        <name>Zn(2+)</name>
        <dbReference type="ChEBI" id="CHEBI:29105"/>
        <note>catalytic</note>
    </ligand>
</feature>
<dbReference type="PIRSF" id="PIRSF006769">
    <property type="entry name" value="RibD"/>
    <property type="match status" value="1"/>
</dbReference>
<keyword evidence="10 14" id="KW-0560">Oxidoreductase</keyword>
<dbReference type="EC" id="3.5.4.26" evidence="14"/>
<evidence type="ECO:0000256" key="5">
    <source>
        <dbReference type="ARBA" id="ARBA00007417"/>
    </source>
</evidence>
<dbReference type="SUPFAM" id="SSF53597">
    <property type="entry name" value="Dihydrofolate reductase-like"/>
    <property type="match status" value="1"/>
</dbReference>
<dbReference type="Gene3D" id="3.40.430.10">
    <property type="entry name" value="Dihydrofolate Reductase, subunit A"/>
    <property type="match status" value="1"/>
</dbReference>
<dbReference type="PROSITE" id="PS51747">
    <property type="entry name" value="CYT_DCMP_DEAMINASES_2"/>
    <property type="match status" value="1"/>
</dbReference>
<dbReference type="GO" id="GO:0009231">
    <property type="term" value="P:riboflavin biosynthetic process"/>
    <property type="evidence" value="ECO:0007669"/>
    <property type="project" value="UniProtKB-UniPathway"/>
</dbReference>
<feature type="binding site" evidence="16">
    <location>
        <position position="180"/>
    </location>
    <ligand>
        <name>substrate</name>
    </ligand>
</feature>
<dbReference type="GO" id="GO:0008270">
    <property type="term" value="F:zinc ion binding"/>
    <property type="evidence" value="ECO:0007669"/>
    <property type="project" value="InterPro"/>
</dbReference>
<evidence type="ECO:0000256" key="10">
    <source>
        <dbReference type="ARBA" id="ARBA00023002"/>
    </source>
</evidence>
<evidence type="ECO:0000313" key="20">
    <source>
        <dbReference type="Proteomes" id="UP000255549"/>
    </source>
</evidence>
<keyword evidence="6 14" id="KW-0686">Riboflavin biosynthesis</keyword>
<evidence type="ECO:0000313" key="19">
    <source>
        <dbReference type="EMBL" id="SUM46416.1"/>
    </source>
</evidence>
<comment type="catalytic activity">
    <reaction evidence="13 14">
        <text>2,5-diamino-6-hydroxy-4-(5-phosphoribosylamino)-pyrimidine + H2O + H(+) = 5-amino-6-(5-phospho-D-ribosylamino)uracil + NH4(+)</text>
        <dbReference type="Rhea" id="RHEA:21868"/>
        <dbReference type="ChEBI" id="CHEBI:15377"/>
        <dbReference type="ChEBI" id="CHEBI:15378"/>
        <dbReference type="ChEBI" id="CHEBI:28938"/>
        <dbReference type="ChEBI" id="CHEBI:58453"/>
        <dbReference type="ChEBI" id="CHEBI:58614"/>
        <dbReference type="EC" id="3.5.4.26"/>
    </reaction>
</comment>
<dbReference type="OrthoDB" id="9800865at2"/>
<dbReference type="PANTHER" id="PTHR38011">
    <property type="entry name" value="DIHYDROFOLATE REDUCTASE FAMILY PROTEIN (AFU_ORTHOLOGUE AFUA_8G06820)"/>
    <property type="match status" value="1"/>
</dbReference>
<evidence type="ECO:0000256" key="2">
    <source>
        <dbReference type="ARBA" id="ARBA00004882"/>
    </source>
</evidence>
<dbReference type="PANTHER" id="PTHR38011:SF7">
    <property type="entry name" value="2,5-DIAMINO-6-RIBOSYLAMINO-4(3H)-PYRIMIDINONE 5'-PHOSPHATE REDUCTASE"/>
    <property type="match status" value="1"/>
</dbReference>
<comment type="pathway">
    <text evidence="3 14">Cofactor biosynthesis; riboflavin biosynthesis; 5-amino-6-(D-ribitylamino)uracil from GTP: step 3/4.</text>
</comment>
<evidence type="ECO:0000256" key="14">
    <source>
        <dbReference type="PIRNR" id="PIRNR006769"/>
    </source>
</evidence>
<evidence type="ECO:0000256" key="7">
    <source>
        <dbReference type="ARBA" id="ARBA00022723"/>
    </source>
</evidence>
<dbReference type="CDD" id="cd01284">
    <property type="entry name" value="Riboflavin_deaminase-reductase"/>
    <property type="match status" value="1"/>
</dbReference>
<dbReference type="GO" id="GO:0008703">
    <property type="term" value="F:5-amino-6-(5-phosphoribosylamino)uracil reductase activity"/>
    <property type="evidence" value="ECO:0007669"/>
    <property type="project" value="UniProtKB-EC"/>
</dbReference>
<feature type="binding site" evidence="16">
    <location>
        <position position="196"/>
    </location>
    <ligand>
        <name>NADP(+)</name>
        <dbReference type="ChEBI" id="CHEBI:58349"/>
    </ligand>
</feature>
<evidence type="ECO:0000256" key="11">
    <source>
        <dbReference type="ARBA" id="ARBA00023268"/>
    </source>
</evidence>
<proteinExistence type="inferred from homology"/>
<feature type="binding site" evidence="16">
    <location>
        <position position="192"/>
    </location>
    <ligand>
        <name>NADP(+)</name>
        <dbReference type="ChEBI" id="CHEBI:58349"/>
    </ligand>
</feature>
<evidence type="ECO:0000256" key="6">
    <source>
        <dbReference type="ARBA" id="ARBA00022619"/>
    </source>
</evidence>
<dbReference type="NCBIfam" id="TIGR00326">
    <property type="entry name" value="eubact_ribD"/>
    <property type="match status" value="1"/>
</dbReference>
<dbReference type="InterPro" id="IPR050765">
    <property type="entry name" value="Riboflavin_Biosynth_HTPR"/>
</dbReference>
<evidence type="ECO:0000256" key="8">
    <source>
        <dbReference type="ARBA" id="ARBA00022833"/>
    </source>
</evidence>
<evidence type="ECO:0000256" key="12">
    <source>
        <dbReference type="ARBA" id="ARBA00049861"/>
    </source>
</evidence>
<evidence type="ECO:0000256" key="17">
    <source>
        <dbReference type="PIRSR" id="PIRSR006769-3"/>
    </source>
</evidence>